<dbReference type="Gene3D" id="1.10.630.10">
    <property type="entry name" value="Cytochrome P450"/>
    <property type="match status" value="1"/>
</dbReference>
<dbReference type="Proteomes" id="UP000008311">
    <property type="component" value="Unassembled WGS sequence"/>
</dbReference>
<dbReference type="InterPro" id="IPR001128">
    <property type="entry name" value="Cyt_P450"/>
</dbReference>
<dbReference type="InterPro" id="IPR017972">
    <property type="entry name" value="Cyt_P450_CS"/>
</dbReference>
<keyword evidence="1" id="KW-0560">Oxidoreductase</keyword>
<organism evidence="2 3">
    <name type="scientific">Ricinus communis</name>
    <name type="common">Castor bean</name>
    <dbReference type="NCBI Taxonomy" id="3988"/>
    <lineage>
        <taxon>Eukaryota</taxon>
        <taxon>Viridiplantae</taxon>
        <taxon>Streptophyta</taxon>
        <taxon>Embryophyta</taxon>
        <taxon>Tracheophyta</taxon>
        <taxon>Spermatophyta</taxon>
        <taxon>Magnoliopsida</taxon>
        <taxon>eudicotyledons</taxon>
        <taxon>Gunneridae</taxon>
        <taxon>Pentapetalae</taxon>
        <taxon>rosids</taxon>
        <taxon>fabids</taxon>
        <taxon>Malpighiales</taxon>
        <taxon>Euphorbiaceae</taxon>
        <taxon>Acalyphoideae</taxon>
        <taxon>Acalypheae</taxon>
        <taxon>Ricinus</taxon>
    </lineage>
</organism>
<dbReference type="InParanoid" id="B9RAR6"/>
<dbReference type="GO" id="GO:0020037">
    <property type="term" value="F:heme binding"/>
    <property type="evidence" value="ECO:0007669"/>
    <property type="project" value="InterPro"/>
</dbReference>
<keyword evidence="1" id="KW-0408">Iron</keyword>
<reference evidence="3" key="1">
    <citation type="journal article" date="2010" name="Nat. Biotechnol.">
        <title>Draft genome sequence of the oilseed species Ricinus communis.</title>
        <authorList>
            <person name="Chan A.P."/>
            <person name="Crabtree J."/>
            <person name="Zhao Q."/>
            <person name="Lorenzi H."/>
            <person name="Orvis J."/>
            <person name="Puiu D."/>
            <person name="Melake-Berhan A."/>
            <person name="Jones K.M."/>
            <person name="Redman J."/>
            <person name="Chen G."/>
            <person name="Cahoon E.B."/>
            <person name="Gedil M."/>
            <person name="Stanke M."/>
            <person name="Haas B.J."/>
            <person name="Wortman J.R."/>
            <person name="Fraser-Liggett C.M."/>
            <person name="Ravel J."/>
            <person name="Rabinowicz P.D."/>
        </authorList>
    </citation>
    <scope>NUCLEOTIDE SEQUENCE [LARGE SCALE GENOMIC DNA]</scope>
    <source>
        <strain evidence="3">cv. Hale</strain>
    </source>
</reference>
<dbReference type="eggNOG" id="KOG0156">
    <property type="taxonomic scope" value="Eukaryota"/>
</dbReference>
<dbReference type="GO" id="GO:0016705">
    <property type="term" value="F:oxidoreductase activity, acting on paired donors, with incorporation or reduction of molecular oxygen"/>
    <property type="evidence" value="ECO:0007669"/>
    <property type="project" value="InterPro"/>
</dbReference>
<dbReference type="PANTHER" id="PTHR47952">
    <property type="entry name" value="TRYPTAMINE 5-HYDROXYLASE"/>
    <property type="match status" value="1"/>
</dbReference>
<dbReference type="Pfam" id="PF00067">
    <property type="entry name" value="p450"/>
    <property type="match status" value="1"/>
</dbReference>
<dbReference type="PROSITE" id="PS00086">
    <property type="entry name" value="CYTOCHROME_P450"/>
    <property type="match status" value="1"/>
</dbReference>
<comment type="similarity">
    <text evidence="1">Belongs to the cytochrome P450 family.</text>
</comment>
<dbReference type="SUPFAM" id="SSF48264">
    <property type="entry name" value="Cytochrome P450"/>
    <property type="match status" value="1"/>
</dbReference>
<dbReference type="AlphaFoldDB" id="B9RAR6"/>
<evidence type="ECO:0000313" key="3">
    <source>
        <dbReference type="Proteomes" id="UP000008311"/>
    </source>
</evidence>
<keyword evidence="3" id="KW-1185">Reference proteome</keyword>
<evidence type="ECO:0000313" key="2">
    <source>
        <dbReference type="EMBL" id="EEF51893.1"/>
    </source>
</evidence>
<dbReference type="GO" id="GO:0005506">
    <property type="term" value="F:iron ion binding"/>
    <property type="evidence" value="ECO:0007669"/>
    <property type="project" value="InterPro"/>
</dbReference>
<dbReference type="InterPro" id="IPR036396">
    <property type="entry name" value="Cyt_P450_sf"/>
</dbReference>
<keyword evidence="1" id="KW-0479">Metal-binding</keyword>
<protein>
    <submittedName>
        <fullName evidence="2">Cytochrome P450, putative</fullName>
    </submittedName>
</protein>
<name>B9RAR6_RICCO</name>
<sequence>MGKFNGQDFELIPFGVGRRGCPGMNLGVMLIELALANLLYCHDRGLPDGIRIEDMDMQELLALPCTRKIIYA</sequence>
<dbReference type="STRING" id="3988.B9RAR6"/>
<proteinExistence type="inferred from homology"/>
<dbReference type="PANTHER" id="PTHR47952:SF1">
    <property type="entry name" value="TRYPTAMINE 5-HYDROXYLASE"/>
    <property type="match status" value="1"/>
</dbReference>
<dbReference type="EMBL" id="EQ973773">
    <property type="protein sequence ID" value="EEF51893.1"/>
    <property type="molecule type" value="Genomic_DNA"/>
</dbReference>
<accession>B9RAR6</accession>
<dbReference type="GO" id="GO:0004497">
    <property type="term" value="F:monooxygenase activity"/>
    <property type="evidence" value="ECO:0007669"/>
    <property type="project" value="UniProtKB-KW"/>
</dbReference>
<keyword evidence="1" id="KW-0349">Heme</keyword>
<keyword evidence="1" id="KW-0503">Monooxygenase</keyword>
<gene>
    <name evidence="2" type="ORF">RCOM_1508180</name>
</gene>
<evidence type="ECO:0000256" key="1">
    <source>
        <dbReference type="RuleBase" id="RU000461"/>
    </source>
</evidence>